<dbReference type="AlphaFoldDB" id="A0A7W9LAS4"/>
<dbReference type="Proteomes" id="UP000579153">
    <property type="component" value="Unassembled WGS sequence"/>
</dbReference>
<organism evidence="3 4">
    <name type="scientific">Nonomuraea jabiensis</name>
    <dbReference type="NCBI Taxonomy" id="882448"/>
    <lineage>
        <taxon>Bacteria</taxon>
        <taxon>Bacillati</taxon>
        <taxon>Actinomycetota</taxon>
        <taxon>Actinomycetes</taxon>
        <taxon>Streptosporangiales</taxon>
        <taxon>Streptosporangiaceae</taxon>
        <taxon>Nonomuraea</taxon>
    </lineage>
</organism>
<dbReference type="PANTHER" id="PTHR33055">
    <property type="entry name" value="TRANSPOSASE FOR INSERTION SEQUENCE ELEMENT IS1111A"/>
    <property type="match status" value="1"/>
</dbReference>
<comment type="caution">
    <text evidence="3">The sequence shown here is derived from an EMBL/GenBank/DDBJ whole genome shotgun (WGS) entry which is preliminary data.</text>
</comment>
<accession>A0A7W9LAS4</accession>
<evidence type="ECO:0000259" key="1">
    <source>
        <dbReference type="Pfam" id="PF01548"/>
    </source>
</evidence>
<reference evidence="3 4" key="1">
    <citation type="submission" date="2020-08" db="EMBL/GenBank/DDBJ databases">
        <title>Sequencing the genomes of 1000 actinobacteria strains.</title>
        <authorList>
            <person name="Klenk H.-P."/>
        </authorList>
    </citation>
    <scope>NUCLEOTIDE SEQUENCE [LARGE SCALE GENOMIC DNA]</scope>
    <source>
        <strain evidence="3 4">DSM 45507</strain>
    </source>
</reference>
<dbReference type="GO" id="GO:0004803">
    <property type="term" value="F:transposase activity"/>
    <property type="evidence" value="ECO:0007669"/>
    <property type="project" value="InterPro"/>
</dbReference>
<dbReference type="GO" id="GO:0003677">
    <property type="term" value="F:DNA binding"/>
    <property type="evidence" value="ECO:0007669"/>
    <property type="project" value="InterPro"/>
</dbReference>
<dbReference type="Pfam" id="PF01548">
    <property type="entry name" value="DEDD_Tnp_IS110"/>
    <property type="match status" value="1"/>
</dbReference>
<dbReference type="InterPro" id="IPR002525">
    <property type="entry name" value="Transp_IS110-like_N"/>
</dbReference>
<dbReference type="InterPro" id="IPR003346">
    <property type="entry name" value="Transposase_20"/>
</dbReference>
<evidence type="ECO:0000313" key="3">
    <source>
        <dbReference type="EMBL" id="MBB5776758.1"/>
    </source>
</evidence>
<dbReference type="PANTHER" id="PTHR33055:SF16">
    <property type="entry name" value="TRANSPOSASE FOR INSERTION SEQUENCE ELEMENT IS1547"/>
    <property type="match status" value="1"/>
</dbReference>
<gene>
    <name evidence="3" type="ORF">HD596_003514</name>
</gene>
<name>A0A7W9LAS4_9ACTN</name>
<dbReference type="InterPro" id="IPR047650">
    <property type="entry name" value="Transpos_IS110"/>
</dbReference>
<evidence type="ECO:0000259" key="2">
    <source>
        <dbReference type="Pfam" id="PF02371"/>
    </source>
</evidence>
<proteinExistence type="predicted"/>
<dbReference type="GO" id="GO:0006313">
    <property type="term" value="P:DNA transposition"/>
    <property type="evidence" value="ECO:0007669"/>
    <property type="project" value="InterPro"/>
</dbReference>
<sequence>MMVIGIDPPKRTHTAVAVDEVGCKKGERTVQARDHGHVRLLVWARKLAAEERVWAVVPVPPNRTAGERRGGRERGKSDAIDALAIARLALREPDLPTARLDEQTRPIRLLVDHREALVAERTRLINRVLWLVHDLDPDLAAAVTKLKQVTTRRKLTAQLQALPATTARRVALAQIALIDSLSIEIDAAEKELKPLVQTRLPRLMTIVGVNVVTAAKLLGEVGDITRFRSSAAFARHNGTAPIPVWSGNDDRHRLNPGGNRQLNTTLHRIAITQARCHEGARALLKRRQETTRDTTKGSFRVLKRHLSDVIYRALVTDHHAETAEKDPPTPCT</sequence>
<dbReference type="EMBL" id="JACHMB010000001">
    <property type="protein sequence ID" value="MBB5776758.1"/>
    <property type="molecule type" value="Genomic_DNA"/>
</dbReference>
<protein>
    <submittedName>
        <fullName evidence="3">Transposase</fullName>
    </submittedName>
</protein>
<keyword evidence="4" id="KW-1185">Reference proteome</keyword>
<dbReference type="RefSeq" id="WP_221519373.1">
    <property type="nucleotide sequence ID" value="NZ_JACHMB010000001.1"/>
</dbReference>
<evidence type="ECO:0000313" key="4">
    <source>
        <dbReference type="Proteomes" id="UP000579153"/>
    </source>
</evidence>
<dbReference type="Pfam" id="PF02371">
    <property type="entry name" value="Transposase_20"/>
    <property type="match status" value="1"/>
</dbReference>
<feature type="domain" description="Transposase IS116/IS110/IS902 C-terminal" evidence="2">
    <location>
        <begin position="202"/>
        <end position="282"/>
    </location>
</feature>
<feature type="domain" description="Transposase IS110-like N-terminal" evidence="1">
    <location>
        <begin position="51"/>
        <end position="129"/>
    </location>
</feature>